<dbReference type="PROSITE" id="PS00695">
    <property type="entry name" value="ENT_VIR_OMP_2"/>
    <property type="match status" value="1"/>
</dbReference>
<dbReference type="Gene3D" id="2.40.160.20">
    <property type="match status" value="1"/>
</dbReference>
<dbReference type="InterPro" id="IPR051723">
    <property type="entry name" value="Bact_OM_Invasion-Related"/>
</dbReference>
<name>A0A3N0G2W1_9GAMM</name>
<evidence type="ECO:0000313" key="7">
    <source>
        <dbReference type="EMBL" id="RNM06601.1"/>
    </source>
</evidence>
<dbReference type="OrthoDB" id="5873117at2"/>
<dbReference type="Pfam" id="PF06316">
    <property type="entry name" value="Ail_Lom"/>
    <property type="match status" value="1"/>
</dbReference>
<evidence type="ECO:0000313" key="8">
    <source>
        <dbReference type="Proteomes" id="UP000276061"/>
    </source>
</evidence>
<dbReference type="InterPro" id="IPR000758">
    <property type="entry name" value="Enterovir_OMP"/>
</dbReference>
<dbReference type="InterPro" id="IPR011250">
    <property type="entry name" value="OMP/PagP_B-barrel"/>
</dbReference>
<evidence type="ECO:0000256" key="1">
    <source>
        <dbReference type="ARBA" id="ARBA00004141"/>
    </source>
</evidence>
<dbReference type="Proteomes" id="UP000276061">
    <property type="component" value="Unassembled WGS sequence"/>
</dbReference>
<keyword evidence="3" id="KW-0812">Transmembrane</keyword>
<dbReference type="PANTHER" id="PTHR35892">
    <property type="entry name" value="OUTER MEMBRANE PROTEIN PAGN-RELATED"/>
    <property type="match status" value="1"/>
</dbReference>
<keyword evidence="5" id="KW-0472">Membrane</keyword>
<reference evidence="7 8" key="1">
    <citation type="submission" date="2018-11" db="EMBL/GenBank/DDBJ databases">
        <title>Characterization of surface water Dickeya isolates.</title>
        <authorList>
            <person name="Van Gijsegem F."/>
            <person name="Pedron J."/>
        </authorList>
    </citation>
    <scope>NUCLEOTIDE SEQUENCE [LARGE SCALE GENOMIC DNA]</scope>
    <source>
        <strain evidence="7 8">FVG1-MFV-O17</strain>
    </source>
</reference>
<organism evidence="7 8">
    <name type="scientific">Dickeya undicola</name>
    <dbReference type="NCBI Taxonomy" id="1577887"/>
    <lineage>
        <taxon>Bacteria</taxon>
        <taxon>Pseudomonadati</taxon>
        <taxon>Pseudomonadota</taxon>
        <taxon>Gammaproteobacteria</taxon>
        <taxon>Enterobacterales</taxon>
        <taxon>Pectobacteriaceae</taxon>
        <taxon>Dickeya</taxon>
    </lineage>
</organism>
<dbReference type="AlphaFoldDB" id="A0A3N0G2W1"/>
<evidence type="ECO:0000256" key="5">
    <source>
        <dbReference type="ARBA" id="ARBA00023136"/>
    </source>
</evidence>
<dbReference type="EMBL" id="RJLR01000017">
    <property type="protein sequence ID" value="RNM06601.1"/>
    <property type="molecule type" value="Genomic_DNA"/>
</dbReference>
<dbReference type="PANTHER" id="PTHR35892:SF2">
    <property type="entry name" value="OUTER MEMBRANE PROTEIN PAGN"/>
    <property type="match status" value="1"/>
</dbReference>
<comment type="caution">
    <text evidence="7">The sequence shown here is derived from an EMBL/GenBank/DDBJ whole genome shotgun (WGS) entry which is preliminary data.</text>
</comment>
<evidence type="ECO:0000256" key="4">
    <source>
        <dbReference type="ARBA" id="ARBA00022729"/>
    </source>
</evidence>
<feature type="signal peptide" evidence="6">
    <location>
        <begin position="1"/>
        <end position="22"/>
    </location>
</feature>
<dbReference type="SUPFAM" id="SSF56925">
    <property type="entry name" value="OMPA-like"/>
    <property type="match status" value="1"/>
</dbReference>
<feature type="chain" id="PRO_5018160758" evidence="6">
    <location>
        <begin position="23"/>
        <end position="191"/>
    </location>
</feature>
<sequence length="191" mass="20812">MKKIVFSALLASGLLCGMSVRADMNTFSVGYAQSKIQDLKRLGGVNIQYRYEWDSALSLIGSFSYLSGDADASSPIENDVIRNHADSKYYSFLIGPAYRITPMISAYALLGAAHVKTDVSSEWFNFENSRGLVSQGTQKRTFTSNAFAYGAGIIINPINNLSVNLGYEGTQADINGDHAINGFTIGMGYRF</sequence>
<protein>
    <submittedName>
        <fullName evidence="7">Ail/Lom family protein</fullName>
    </submittedName>
</protein>
<dbReference type="RefSeq" id="WP_033570406.1">
    <property type="nucleotide sequence ID" value="NZ_JSYG01000034.1"/>
</dbReference>
<gene>
    <name evidence="7" type="ORF">EF878_09365</name>
</gene>
<keyword evidence="2" id="KW-1134">Transmembrane beta strand</keyword>
<evidence type="ECO:0000256" key="3">
    <source>
        <dbReference type="ARBA" id="ARBA00022692"/>
    </source>
</evidence>
<proteinExistence type="predicted"/>
<keyword evidence="4 6" id="KW-0732">Signal</keyword>
<dbReference type="PRINTS" id="PR00316">
    <property type="entry name" value="ENTEROVIROMP"/>
</dbReference>
<comment type="subcellular location">
    <subcellularLocation>
        <location evidence="1">Membrane</location>
        <topology evidence="1">Multi-pass membrane protein</topology>
    </subcellularLocation>
</comment>
<dbReference type="GO" id="GO:0016020">
    <property type="term" value="C:membrane"/>
    <property type="evidence" value="ECO:0007669"/>
    <property type="project" value="UniProtKB-SubCell"/>
</dbReference>
<dbReference type="GO" id="GO:0044384">
    <property type="term" value="C:host outer membrane"/>
    <property type="evidence" value="ECO:0007669"/>
    <property type="project" value="InterPro"/>
</dbReference>
<evidence type="ECO:0000256" key="2">
    <source>
        <dbReference type="ARBA" id="ARBA00022452"/>
    </source>
</evidence>
<evidence type="ECO:0000256" key="6">
    <source>
        <dbReference type="SAM" id="SignalP"/>
    </source>
</evidence>
<accession>A0A3N0G2W1</accession>